<comment type="similarity">
    <text evidence="1">Belongs to the WEB family.</text>
</comment>
<reference evidence="7" key="1">
    <citation type="submission" date="2020-10" db="EMBL/GenBank/DDBJ databases">
        <authorList>
            <person name="Han B."/>
            <person name="Lu T."/>
            <person name="Zhao Q."/>
            <person name="Huang X."/>
            <person name="Zhao Y."/>
        </authorList>
    </citation>
    <scope>NUCLEOTIDE SEQUENCE</scope>
</reference>
<dbReference type="InterPro" id="IPR002885">
    <property type="entry name" value="PPR_rpt"/>
</dbReference>
<organism evidence="7 8">
    <name type="scientific">Miscanthus lutarioriparius</name>
    <dbReference type="NCBI Taxonomy" id="422564"/>
    <lineage>
        <taxon>Eukaryota</taxon>
        <taxon>Viridiplantae</taxon>
        <taxon>Streptophyta</taxon>
        <taxon>Embryophyta</taxon>
        <taxon>Tracheophyta</taxon>
        <taxon>Spermatophyta</taxon>
        <taxon>Magnoliopsida</taxon>
        <taxon>Liliopsida</taxon>
        <taxon>Poales</taxon>
        <taxon>Poaceae</taxon>
        <taxon>PACMAD clade</taxon>
        <taxon>Panicoideae</taxon>
        <taxon>Andropogonodae</taxon>
        <taxon>Andropogoneae</taxon>
        <taxon>Saccharinae</taxon>
        <taxon>Miscanthus</taxon>
    </lineage>
</organism>
<keyword evidence="5" id="KW-0175">Coiled coil</keyword>
<feature type="coiled-coil region" evidence="5">
    <location>
        <begin position="1234"/>
        <end position="1268"/>
    </location>
</feature>
<dbReference type="PANTHER" id="PTHR47926">
    <property type="entry name" value="PENTATRICOPEPTIDE REPEAT-CONTAINING PROTEIN"/>
    <property type="match status" value="1"/>
</dbReference>
<accession>A0A811MS72</accession>
<evidence type="ECO:0008006" key="9">
    <source>
        <dbReference type="Google" id="ProtNLM"/>
    </source>
</evidence>
<dbReference type="GO" id="GO:0003723">
    <property type="term" value="F:RNA binding"/>
    <property type="evidence" value="ECO:0007669"/>
    <property type="project" value="InterPro"/>
</dbReference>
<dbReference type="Gene3D" id="1.25.40.10">
    <property type="entry name" value="Tetratricopeptide repeat domain"/>
    <property type="match status" value="5"/>
</dbReference>
<feature type="repeat" description="PPR" evidence="4">
    <location>
        <begin position="122"/>
        <end position="156"/>
    </location>
</feature>
<dbReference type="Pfam" id="PF13812">
    <property type="entry name" value="PPR_3"/>
    <property type="match status" value="1"/>
</dbReference>
<gene>
    <name evidence="7" type="ORF">NCGR_LOCUS6026</name>
</gene>
<dbReference type="FunFam" id="1.25.40.10:FF:000975">
    <property type="entry name" value="Pentatricopeptide repeat-containing protein"/>
    <property type="match status" value="1"/>
</dbReference>
<keyword evidence="2" id="KW-0677">Repeat</keyword>
<evidence type="ECO:0000256" key="6">
    <source>
        <dbReference type="SAM" id="MobiDB-lite"/>
    </source>
</evidence>
<dbReference type="NCBIfam" id="TIGR00756">
    <property type="entry name" value="PPR"/>
    <property type="match status" value="4"/>
</dbReference>
<dbReference type="PANTHER" id="PTHR47926:SF544">
    <property type="entry name" value="PENTACOTRIPEPTIDE-REPEAT REGION OF PRORP DOMAIN-CONTAINING PROTEIN"/>
    <property type="match status" value="1"/>
</dbReference>
<feature type="coiled-coil region" evidence="5">
    <location>
        <begin position="1097"/>
        <end position="1152"/>
    </location>
</feature>
<dbReference type="PROSITE" id="PS51375">
    <property type="entry name" value="PPR"/>
    <property type="match status" value="3"/>
</dbReference>
<comment type="caution">
    <text evidence="7">The sequence shown here is derived from an EMBL/GenBank/DDBJ whole genome shotgun (WGS) entry which is preliminary data.</text>
</comment>
<keyword evidence="8" id="KW-1185">Reference proteome</keyword>
<dbReference type="InterPro" id="IPR046848">
    <property type="entry name" value="E_motif"/>
</dbReference>
<evidence type="ECO:0000256" key="4">
    <source>
        <dbReference type="PROSITE-ProRule" id="PRU00708"/>
    </source>
</evidence>
<evidence type="ECO:0000313" key="7">
    <source>
        <dbReference type="EMBL" id="CAD6209884.1"/>
    </source>
</evidence>
<dbReference type="OrthoDB" id="1902039at2759"/>
<feature type="region of interest" description="Disordered" evidence="6">
    <location>
        <begin position="1030"/>
        <end position="1052"/>
    </location>
</feature>
<proteinExistence type="inferred from homology"/>
<dbReference type="InterPro" id="IPR046960">
    <property type="entry name" value="PPR_At4g14850-like_plant"/>
</dbReference>
<evidence type="ECO:0000256" key="1">
    <source>
        <dbReference type="ARBA" id="ARBA00005485"/>
    </source>
</evidence>
<evidence type="ECO:0000256" key="5">
    <source>
        <dbReference type="SAM" id="Coils"/>
    </source>
</evidence>
<dbReference type="Proteomes" id="UP000604825">
    <property type="component" value="Unassembled WGS sequence"/>
</dbReference>
<dbReference type="Pfam" id="PF01535">
    <property type="entry name" value="PPR"/>
    <property type="match status" value="4"/>
</dbReference>
<evidence type="ECO:0000256" key="2">
    <source>
        <dbReference type="ARBA" id="ARBA00022737"/>
    </source>
</evidence>
<dbReference type="Pfam" id="PF05701">
    <property type="entry name" value="WEMBL"/>
    <property type="match status" value="1"/>
</dbReference>
<dbReference type="InterPro" id="IPR008545">
    <property type="entry name" value="Web"/>
</dbReference>
<dbReference type="Pfam" id="PF20431">
    <property type="entry name" value="E_motif"/>
    <property type="match status" value="1"/>
</dbReference>
<dbReference type="EMBL" id="CAJGYO010000002">
    <property type="protein sequence ID" value="CAD6209884.1"/>
    <property type="molecule type" value="Genomic_DNA"/>
</dbReference>
<sequence length="1520" mass="167873">MAIHRSNLSRHFKISRIWHQSKQYRAKSFASSSPTSEATHLKVLTGLLRDTCSLKCLRELHARLAVAGAIQDRFVATGLVERVLRTGHGGSVGVQTALLDMYAKAGQIDVSRRVFDCMVLRDLISWNAMVSGYSLNGCFLEAVEMLQEMQQGGMRPNASTLVGIIGMCGSAGDRVAGDSLHAFALKGGAIDDESLTSVLISIDFFGINHGESVHGMIIKLGLAEQVSVVSALVSMYSKLGKLDSSLLLFCCFTEKNNILWNSMISGYLVNKEWNMALDAFCKMQIAGVAPDATTVINVISGCRYTKDLLVAKSIHAYAVRNRFESYQRVMNALLAMYADCGDISTSYTLFQKMEVRILISWNTMISGFAEIGDSETSLTLFCQMFHEEVRFDLVTLIGLISSLSVSEDAIVGESVHSLAIKSGCISDVSLTNALITMYANCGIVEAELVAGEVYTQLCSTKFHQADMVVDCFKHMLFLNVRPDAVTMLALISACSQLGNADFAACIMAVILQKGFSANILVLNALIDTHSRCGSISFARELFDSSVEKDSVTWGAMINAYSMHGNGEAALDLFSMMIDSGVDPDDITFVSILSACSHNGLVEQGRTLFKSLQADHGITPRMEHYACMVDLLGRTGHLDEAYDIVRSMPFTPSDNLLESLLGACRFHGNYKIGESVGKLLIISEYGKSRSYVMLSNIYASAGKWSDCEQLRLDMEAKGLRKNVGVRKLESQGVPTKQVEAITSAITEVLNDSLESISESFVSKTKMQRMRCCRSPISPSSSHKCRARSNKFVELRLERMADKKIKGADSSHIVSSTKSLQSSVGPNLIEGTDEDNSNNLQKTLSRIFLAVFLSTLHQKWTAVNCHTLLKFMMVFHLPLAKLMNQWKPKMIQTQPAPSCMFEASKQQECPISLILTDKKGNLQEVSVEQNVPCGDYVALSPKADGGELTSTNEVPERFLTSSSRAYESKEAKDDSITMDASEVNVCEASYSTLRLIEGVQDEASCIDSGKVTCETPPAILERVKEDKPLVVHRSHKRQMSLGDTRQKVPAPVSRSNTSKYLRMDKTIVDTTSPIESVKVAASKFGGSINWKTRRTQTALESDHIELDKLKNEISECKHQAEAAEASKLSVLNELERTKQLINEMKHVLEREQTEEVDVMEDLELVQFNLQAMEGVACNDSAVVGEKLNNIQERRKALIAKVMSVKDELGKVQMDYDSLLIETDSSISKAQAAFTMSKDAEKEVEELTIELQRLKEVFDLANATCQDAEERKNTLMARDEDCLAWEKDLRKSDKELNQISLDLCSFQELQSKHDTSAIMLLNLKNELATCLGAKLIGEAREQESGTHKPMQEEVIIMLKKELEEHRKSIAKVTNELCAQKATAALLKSQLNKERAALAATQQVGAMASITTQSLKMNIELSQQELQAVHAKAQECRDRMDKVLQDASQEADEAKVIATKAQEELRKTKEEVEQAKVALSTMEFRLEAVLRDIQAAKESERLALNTLRALEDSKVAVNVKQGSS</sequence>
<protein>
    <recommendedName>
        <fullName evidence="9">Pentatricopeptide repeat-containing protein</fullName>
    </recommendedName>
</protein>
<feature type="repeat" description="PPR" evidence="4">
    <location>
        <begin position="256"/>
        <end position="290"/>
    </location>
</feature>
<evidence type="ECO:0000256" key="3">
    <source>
        <dbReference type="ARBA" id="ARBA00022946"/>
    </source>
</evidence>
<dbReference type="GO" id="GO:0009451">
    <property type="term" value="P:RNA modification"/>
    <property type="evidence" value="ECO:0007669"/>
    <property type="project" value="InterPro"/>
</dbReference>
<name>A0A811MS72_9POAL</name>
<feature type="repeat" description="PPR" evidence="4">
    <location>
        <begin position="549"/>
        <end position="583"/>
    </location>
</feature>
<feature type="coiled-coil region" evidence="5">
    <location>
        <begin position="1440"/>
        <end position="1481"/>
    </location>
</feature>
<dbReference type="Pfam" id="PF13041">
    <property type="entry name" value="PPR_2"/>
    <property type="match status" value="2"/>
</dbReference>
<evidence type="ECO:0000313" key="8">
    <source>
        <dbReference type="Proteomes" id="UP000604825"/>
    </source>
</evidence>
<dbReference type="FunFam" id="1.25.40.10:FF:000073">
    <property type="entry name" value="Pentatricopeptide repeat-containing protein chloroplastic"/>
    <property type="match status" value="1"/>
</dbReference>
<dbReference type="InterPro" id="IPR011990">
    <property type="entry name" value="TPR-like_helical_dom_sf"/>
</dbReference>
<keyword evidence="3" id="KW-0809">Transit peptide</keyword>